<reference evidence="1" key="1">
    <citation type="submission" date="2020-05" db="EMBL/GenBank/DDBJ databases">
        <authorList>
            <person name="Chiriac C."/>
            <person name="Salcher M."/>
            <person name="Ghai R."/>
            <person name="Kavagutti S V."/>
        </authorList>
    </citation>
    <scope>NUCLEOTIDE SEQUENCE</scope>
</reference>
<gene>
    <name evidence="1" type="ORF">UFOPK4171_00751</name>
</gene>
<protein>
    <submittedName>
        <fullName evidence="1">Unannotated protein</fullName>
    </submittedName>
</protein>
<name>A0A6J5ZJJ3_9ZZZZ</name>
<dbReference type="AlphaFoldDB" id="A0A6J5ZJJ3"/>
<dbReference type="EMBL" id="CAESAM010000069">
    <property type="protein sequence ID" value="CAB4341019.1"/>
    <property type="molecule type" value="Genomic_DNA"/>
</dbReference>
<accession>A0A6J5ZJJ3</accession>
<dbReference type="CDD" id="cd21650">
    <property type="entry name" value="CrtA-like"/>
    <property type="match status" value="1"/>
</dbReference>
<dbReference type="InterPro" id="IPR049574">
    <property type="entry name" value="CrtA-like"/>
</dbReference>
<evidence type="ECO:0000313" key="1">
    <source>
        <dbReference type="EMBL" id="CAB4341019.1"/>
    </source>
</evidence>
<sequence length="222" mass="24925">MITVIYFWKVKPKFVPIAIFYMAIHRRAVRKFPGVKFAKLLGTGKGITFTPLDASALRWGILLTINKSDLNKFEQSSIIKSWQRIAISSYTAKLKPISSHGFWSKQQPFEIEDTPWQGDGKIVAITRARIAWLQNIKFWRAVPPVTNSLHNSPGLIAAIGIGEAPIGLQGTFSIWQDSASLRNFAYKGEAHSRAITATAENKWYSEELFARFALLAESGELL</sequence>
<proteinExistence type="predicted"/>
<organism evidence="1">
    <name type="scientific">freshwater metagenome</name>
    <dbReference type="NCBI Taxonomy" id="449393"/>
    <lineage>
        <taxon>unclassified sequences</taxon>
        <taxon>metagenomes</taxon>
        <taxon>ecological metagenomes</taxon>
    </lineage>
</organism>